<keyword evidence="5 7" id="KW-0732">Signal</keyword>
<evidence type="ECO:0000256" key="6">
    <source>
        <dbReference type="ARBA" id="ARBA00023157"/>
    </source>
</evidence>
<feature type="signal peptide" evidence="7">
    <location>
        <begin position="1"/>
        <end position="22"/>
    </location>
</feature>
<dbReference type="GO" id="GO:0009277">
    <property type="term" value="C:fungal-type cell wall"/>
    <property type="evidence" value="ECO:0007669"/>
    <property type="project" value="InterPro"/>
</dbReference>
<dbReference type="GO" id="GO:0005199">
    <property type="term" value="F:structural constituent of cell wall"/>
    <property type="evidence" value="ECO:0007669"/>
    <property type="project" value="InterPro"/>
</dbReference>
<comment type="caution">
    <text evidence="8">The sequence shown here is derived from an EMBL/GenBank/DDBJ whole genome shotgun (WGS) entry which is preliminary data.</text>
</comment>
<keyword evidence="3 7" id="KW-0134">Cell wall</keyword>
<dbReference type="InterPro" id="IPR001338">
    <property type="entry name" value="Class_I_Hydrophobin"/>
</dbReference>
<evidence type="ECO:0000256" key="7">
    <source>
        <dbReference type="RuleBase" id="RU365009"/>
    </source>
</evidence>
<evidence type="ECO:0000256" key="1">
    <source>
        <dbReference type="ARBA" id="ARBA00004191"/>
    </source>
</evidence>
<evidence type="ECO:0000313" key="8">
    <source>
        <dbReference type="EMBL" id="GLB42271.1"/>
    </source>
</evidence>
<keyword evidence="6 7" id="KW-1015">Disulfide bond</keyword>
<dbReference type="InterPro" id="IPR019778">
    <property type="entry name" value="Class_I_Hydrophobin_CS"/>
</dbReference>
<gene>
    <name evidence="8" type="ORF">LshimejAT787_1102860</name>
</gene>
<proteinExistence type="inferred from homology"/>
<sequence>MFARVSTFFFFFVLALCTSASAAALAVRDQCNTGSIQCCNSVQAVNDPLTGTLAGLLGVVLGGLTGQVGLGCSPLSIIGVGGNSCTAQPVCCTGNNFSGLLVLGCTPINLNL</sequence>
<organism evidence="8 9">
    <name type="scientific">Lyophyllum shimeji</name>
    <name type="common">Hon-shimeji</name>
    <name type="synonym">Tricholoma shimeji</name>
    <dbReference type="NCBI Taxonomy" id="47721"/>
    <lineage>
        <taxon>Eukaryota</taxon>
        <taxon>Fungi</taxon>
        <taxon>Dikarya</taxon>
        <taxon>Basidiomycota</taxon>
        <taxon>Agaricomycotina</taxon>
        <taxon>Agaricomycetes</taxon>
        <taxon>Agaricomycetidae</taxon>
        <taxon>Agaricales</taxon>
        <taxon>Tricholomatineae</taxon>
        <taxon>Lyophyllaceae</taxon>
        <taxon>Lyophyllum</taxon>
    </lineage>
</organism>
<dbReference type="CDD" id="cd23507">
    <property type="entry name" value="hydrophobin_I"/>
    <property type="match status" value="1"/>
</dbReference>
<dbReference type="AlphaFoldDB" id="A0A9P3PW31"/>
<keyword evidence="4 7" id="KW-0964">Secreted</keyword>
<dbReference type="OrthoDB" id="4225815at2759"/>
<evidence type="ECO:0000256" key="5">
    <source>
        <dbReference type="ARBA" id="ARBA00022729"/>
    </source>
</evidence>
<feature type="chain" id="PRO_5040533410" description="Hydrophobin" evidence="7">
    <location>
        <begin position="23"/>
        <end position="112"/>
    </location>
</feature>
<evidence type="ECO:0000313" key="9">
    <source>
        <dbReference type="Proteomes" id="UP001063166"/>
    </source>
</evidence>
<dbReference type="SMART" id="SM00075">
    <property type="entry name" value="HYDRO"/>
    <property type="match status" value="1"/>
</dbReference>
<dbReference type="EMBL" id="BRPK01000011">
    <property type="protein sequence ID" value="GLB42271.1"/>
    <property type="molecule type" value="Genomic_DNA"/>
</dbReference>
<evidence type="ECO:0000256" key="4">
    <source>
        <dbReference type="ARBA" id="ARBA00022525"/>
    </source>
</evidence>
<evidence type="ECO:0000256" key="3">
    <source>
        <dbReference type="ARBA" id="ARBA00022512"/>
    </source>
</evidence>
<reference evidence="8" key="1">
    <citation type="submission" date="2022-07" db="EMBL/GenBank/DDBJ databases">
        <title>The genome of Lyophyllum shimeji provides insight into the initial evolution of ectomycorrhizal fungal genome.</title>
        <authorList>
            <person name="Kobayashi Y."/>
            <person name="Shibata T."/>
            <person name="Hirakawa H."/>
            <person name="Shigenobu S."/>
            <person name="Nishiyama T."/>
            <person name="Yamada A."/>
            <person name="Hasebe M."/>
            <person name="Kawaguchi M."/>
        </authorList>
    </citation>
    <scope>NUCLEOTIDE SEQUENCE</scope>
    <source>
        <strain evidence="8">AT787</strain>
    </source>
</reference>
<dbReference type="Proteomes" id="UP001063166">
    <property type="component" value="Unassembled WGS sequence"/>
</dbReference>
<keyword evidence="9" id="KW-1185">Reference proteome</keyword>
<comment type="subcellular location">
    <subcellularLocation>
        <location evidence="1 7">Secreted</location>
        <location evidence="1 7">Cell wall</location>
    </subcellularLocation>
</comment>
<accession>A0A9P3PW31</accession>
<dbReference type="Pfam" id="PF01185">
    <property type="entry name" value="Hydrophobin"/>
    <property type="match status" value="1"/>
</dbReference>
<comment type="similarity">
    <text evidence="2 7">Belongs to the fungal hydrophobin family.</text>
</comment>
<evidence type="ECO:0000256" key="2">
    <source>
        <dbReference type="ARBA" id="ARBA00010446"/>
    </source>
</evidence>
<dbReference type="PROSITE" id="PS00956">
    <property type="entry name" value="HYDROPHOBIN"/>
    <property type="match status" value="1"/>
</dbReference>
<name>A0A9P3PW31_LYOSH</name>
<protein>
    <recommendedName>
        <fullName evidence="7">Hydrophobin</fullName>
    </recommendedName>
</protein>